<protein>
    <recommendedName>
        <fullName evidence="3">Transglutaminase-like domain-containing protein</fullName>
    </recommendedName>
</protein>
<organism evidence="1 2">
    <name type="scientific">Mycovorax composti</name>
    <dbReference type="NCBI Taxonomy" id="2962693"/>
    <lineage>
        <taxon>Bacteria</taxon>
        <taxon>Pseudomonadati</taxon>
        <taxon>Bacteroidota</taxon>
        <taxon>Chitinophagia</taxon>
        <taxon>Chitinophagales</taxon>
        <taxon>Chitinophagaceae</taxon>
        <taxon>Mycovorax</taxon>
    </lineage>
</organism>
<evidence type="ECO:0000313" key="1">
    <source>
        <dbReference type="EMBL" id="WWC82701.1"/>
    </source>
</evidence>
<sequence>MIKGVCTIWLLLTSIYITAAQKEPKLIAFDFYGAPVQYSVNKSMFQQFNDNDRSGANAGRFISLMENADFTEVFKALATYRLTQQPDDWMYYQLVRRIAETLSPKTKNYWQYTLYKFFLMYRSGYDPILAINPSKIVFFIQSDDNIYNMLFRVRNNKAYICINYHDYDGQFDFEREEFEELSLQQDPDIPLKAFSYRISKLPHFSKNDYVVKKLNFSMPHNEYFFRIKVNPNVKTIFKNYPVVDYDMRLNVPVSEETKESLLPLLKNKVKALSTTDGIDYLLHFVRYAFVYEPDTKAYGTDRRFTPEQTLLAENSDCEDRVSLFYFLVKELYNLPMIVVAYPEHVTVAVKFDTPIGTTIAYNGEQYTFCEPTPQEEELKVGEIPLKLKYAQQQSSIVYVYIPQHL</sequence>
<accession>A0ABZ2EH32</accession>
<evidence type="ECO:0000313" key="2">
    <source>
        <dbReference type="Proteomes" id="UP001321305"/>
    </source>
</evidence>
<dbReference type="EMBL" id="CP144143">
    <property type="protein sequence ID" value="WWC82701.1"/>
    <property type="molecule type" value="Genomic_DNA"/>
</dbReference>
<keyword evidence="2" id="KW-1185">Reference proteome</keyword>
<proteinExistence type="predicted"/>
<dbReference type="Proteomes" id="UP001321305">
    <property type="component" value="Chromosome"/>
</dbReference>
<reference evidence="2" key="1">
    <citation type="submission" date="2024-01" db="EMBL/GenBank/DDBJ databases">
        <title>Mycovorax composti gen. nov. sp. nov., a member of the family Chitinophagaceae isolated from button mushroom compost.</title>
        <authorList>
            <person name="Thai M."/>
            <person name="Bell T.L."/>
            <person name="Kertesz M.A."/>
        </authorList>
    </citation>
    <scope>NUCLEOTIDE SEQUENCE [LARGE SCALE GENOMIC DNA]</scope>
    <source>
        <strain evidence="2">C216</strain>
    </source>
</reference>
<gene>
    <name evidence="1" type="ORF">PIECOFPK_00409</name>
</gene>
<evidence type="ECO:0008006" key="3">
    <source>
        <dbReference type="Google" id="ProtNLM"/>
    </source>
</evidence>
<dbReference type="RefSeq" id="WP_409966402.1">
    <property type="nucleotide sequence ID" value="NZ_CP144143.1"/>
</dbReference>
<name>A0ABZ2EH32_9BACT</name>